<keyword evidence="14" id="KW-1185">Reference proteome</keyword>
<organism evidence="13 14">
    <name type="scientific">Rhodoplanes tepidamans</name>
    <name type="common">Rhodoplanes cryptolactis</name>
    <dbReference type="NCBI Taxonomy" id="200616"/>
    <lineage>
        <taxon>Bacteria</taxon>
        <taxon>Pseudomonadati</taxon>
        <taxon>Pseudomonadota</taxon>
        <taxon>Alphaproteobacteria</taxon>
        <taxon>Hyphomicrobiales</taxon>
        <taxon>Nitrobacteraceae</taxon>
        <taxon>Rhodoplanes</taxon>
    </lineage>
</organism>
<evidence type="ECO:0000259" key="12">
    <source>
        <dbReference type="PROSITE" id="PS52015"/>
    </source>
</evidence>
<feature type="compositionally biased region" description="Basic and acidic residues" evidence="10">
    <location>
        <begin position="128"/>
        <end position="140"/>
    </location>
</feature>
<evidence type="ECO:0000256" key="11">
    <source>
        <dbReference type="SAM" id="Phobius"/>
    </source>
</evidence>
<dbReference type="PROSITE" id="PS51257">
    <property type="entry name" value="PROKAR_LIPOPROTEIN"/>
    <property type="match status" value="1"/>
</dbReference>
<keyword evidence="4" id="KW-1003">Cell membrane</keyword>
<keyword evidence="9 11" id="KW-0472">Membrane</keyword>
<dbReference type="Pfam" id="PF03544">
    <property type="entry name" value="TonB_C"/>
    <property type="match status" value="1"/>
</dbReference>
<name>A0ABT5JCC0_RHOTP</name>
<dbReference type="PROSITE" id="PS52015">
    <property type="entry name" value="TONB_CTD"/>
    <property type="match status" value="1"/>
</dbReference>
<dbReference type="Proteomes" id="UP001165652">
    <property type="component" value="Unassembled WGS sequence"/>
</dbReference>
<evidence type="ECO:0000256" key="10">
    <source>
        <dbReference type="SAM" id="MobiDB-lite"/>
    </source>
</evidence>
<feature type="compositionally biased region" description="Basic residues" evidence="10">
    <location>
        <begin position="141"/>
        <end position="150"/>
    </location>
</feature>
<dbReference type="InterPro" id="IPR051045">
    <property type="entry name" value="TonB-dependent_transducer"/>
</dbReference>
<dbReference type="PANTHER" id="PTHR33446:SF2">
    <property type="entry name" value="PROTEIN TONB"/>
    <property type="match status" value="1"/>
</dbReference>
<dbReference type="SUPFAM" id="SSF74653">
    <property type="entry name" value="TolA/TonB C-terminal domain"/>
    <property type="match status" value="1"/>
</dbReference>
<dbReference type="RefSeq" id="WP_272777939.1">
    <property type="nucleotide sequence ID" value="NZ_JAQQLI010000023.1"/>
</dbReference>
<keyword evidence="3" id="KW-0813">Transport</keyword>
<comment type="similarity">
    <text evidence="2">Belongs to the TonB family.</text>
</comment>
<keyword evidence="8 11" id="KW-1133">Transmembrane helix</keyword>
<reference evidence="13" key="2">
    <citation type="submission" date="2023-02" db="EMBL/GenBank/DDBJ databases">
        <authorList>
            <person name="Rayyan A."/>
            <person name="Meyer T."/>
            <person name="Kyndt J.A."/>
        </authorList>
    </citation>
    <scope>NUCLEOTIDE SEQUENCE</scope>
    <source>
        <strain evidence="13">DSM 9987</strain>
    </source>
</reference>
<feature type="compositionally biased region" description="Low complexity" evidence="10">
    <location>
        <begin position="155"/>
        <end position="181"/>
    </location>
</feature>
<comment type="caution">
    <text evidence="13">The sequence shown here is derived from an EMBL/GenBank/DDBJ whole genome shotgun (WGS) entry which is preliminary data.</text>
</comment>
<keyword evidence="5" id="KW-0997">Cell inner membrane</keyword>
<feature type="region of interest" description="Disordered" evidence="10">
    <location>
        <begin position="73"/>
        <end position="181"/>
    </location>
</feature>
<evidence type="ECO:0000313" key="13">
    <source>
        <dbReference type="EMBL" id="MDC7787098.1"/>
    </source>
</evidence>
<evidence type="ECO:0000256" key="4">
    <source>
        <dbReference type="ARBA" id="ARBA00022475"/>
    </source>
</evidence>
<dbReference type="PANTHER" id="PTHR33446">
    <property type="entry name" value="PROTEIN TONB-RELATED"/>
    <property type="match status" value="1"/>
</dbReference>
<keyword evidence="6 11" id="KW-0812">Transmembrane</keyword>
<evidence type="ECO:0000256" key="7">
    <source>
        <dbReference type="ARBA" id="ARBA00022927"/>
    </source>
</evidence>
<feature type="domain" description="TonB C-terminal" evidence="12">
    <location>
        <begin position="183"/>
        <end position="274"/>
    </location>
</feature>
<feature type="compositionally biased region" description="Pro residues" evidence="10">
    <location>
        <begin position="77"/>
        <end position="89"/>
    </location>
</feature>
<dbReference type="NCBIfam" id="TIGR01352">
    <property type="entry name" value="tonB_Cterm"/>
    <property type="match status" value="1"/>
</dbReference>
<sequence length="274" mass="28471">MTGLDDRRELARWGAAFVLVLACHAAAVVAVVMARSSDAAGAAVPAIAIDLAPLVQAPTETTADLAPGPVVEQAALPEPPEPVPPVEQPPEPEREAEETEEPVPLPEPPPTPPAAVVIPSEPPPVVEPPRRPEQTTDRTRERKPKRRKPPPRQNSGAPPRQAAAARIAAPAPGAGSGGASLASWQGRVAAHLNRHKTYPSEARARNESGIVVLVFSIDRSGGVISASLGRSSGSAALDREATALARRASPVPAPPPGVGGSRIRLTVPIRFNVR</sequence>
<evidence type="ECO:0000256" key="8">
    <source>
        <dbReference type="ARBA" id="ARBA00022989"/>
    </source>
</evidence>
<feature type="transmembrane region" description="Helical" evidence="11">
    <location>
        <begin position="12"/>
        <end position="34"/>
    </location>
</feature>
<reference evidence="13" key="1">
    <citation type="journal article" date="2023" name="Microbiol Resour">
        <title>Genome Sequences of Rhodoplanes serenus and Two Thermotolerant Strains, Rhodoplanes tepidamans and 'Rhodoplanes cryptolactis,' Further Refine the Genus.</title>
        <authorList>
            <person name="Rayyan A.A."/>
            <person name="Kyndt J.A."/>
        </authorList>
    </citation>
    <scope>NUCLEOTIDE SEQUENCE</scope>
    <source>
        <strain evidence="13">DSM 9987</strain>
    </source>
</reference>
<proteinExistence type="inferred from homology"/>
<dbReference type="Gene3D" id="3.30.1150.10">
    <property type="match status" value="1"/>
</dbReference>
<evidence type="ECO:0000313" key="14">
    <source>
        <dbReference type="Proteomes" id="UP001165652"/>
    </source>
</evidence>
<dbReference type="InterPro" id="IPR006260">
    <property type="entry name" value="TonB/TolA_C"/>
</dbReference>
<evidence type="ECO:0000256" key="9">
    <source>
        <dbReference type="ARBA" id="ARBA00023136"/>
    </source>
</evidence>
<comment type="subcellular location">
    <subcellularLocation>
        <location evidence="1">Cell inner membrane</location>
        <topology evidence="1">Single-pass membrane protein</topology>
        <orientation evidence="1">Periplasmic side</orientation>
    </subcellularLocation>
</comment>
<evidence type="ECO:0000256" key="3">
    <source>
        <dbReference type="ARBA" id="ARBA00022448"/>
    </source>
</evidence>
<dbReference type="InterPro" id="IPR037682">
    <property type="entry name" value="TonB_C"/>
</dbReference>
<protein>
    <submittedName>
        <fullName evidence="13">Energy transducer TonB</fullName>
    </submittedName>
</protein>
<evidence type="ECO:0000256" key="5">
    <source>
        <dbReference type="ARBA" id="ARBA00022519"/>
    </source>
</evidence>
<gene>
    <name evidence="13" type="ORF">PQJ73_15505</name>
</gene>
<feature type="compositionally biased region" description="Pro residues" evidence="10">
    <location>
        <begin position="103"/>
        <end position="113"/>
    </location>
</feature>
<keyword evidence="7" id="KW-0653">Protein transport</keyword>
<evidence type="ECO:0000256" key="1">
    <source>
        <dbReference type="ARBA" id="ARBA00004383"/>
    </source>
</evidence>
<dbReference type="EMBL" id="JAQQLI010000023">
    <property type="protein sequence ID" value="MDC7787098.1"/>
    <property type="molecule type" value="Genomic_DNA"/>
</dbReference>
<evidence type="ECO:0000256" key="6">
    <source>
        <dbReference type="ARBA" id="ARBA00022692"/>
    </source>
</evidence>
<evidence type="ECO:0000256" key="2">
    <source>
        <dbReference type="ARBA" id="ARBA00006555"/>
    </source>
</evidence>
<accession>A0ABT5JCC0</accession>